<dbReference type="STRING" id="1328759.A0A5C2RZQ6"/>
<feature type="compositionally biased region" description="Acidic residues" evidence="1">
    <location>
        <begin position="7"/>
        <end position="18"/>
    </location>
</feature>
<keyword evidence="3" id="KW-1185">Reference proteome</keyword>
<feature type="region of interest" description="Disordered" evidence="1">
    <location>
        <begin position="1"/>
        <end position="94"/>
    </location>
</feature>
<organism evidence="2 3">
    <name type="scientific">Lentinus tigrinus ALCF2SS1-6</name>
    <dbReference type="NCBI Taxonomy" id="1328759"/>
    <lineage>
        <taxon>Eukaryota</taxon>
        <taxon>Fungi</taxon>
        <taxon>Dikarya</taxon>
        <taxon>Basidiomycota</taxon>
        <taxon>Agaricomycotina</taxon>
        <taxon>Agaricomycetes</taxon>
        <taxon>Polyporales</taxon>
        <taxon>Polyporaceae</taxon>
        <taxon>Lentinus</taxon>
    </lineage>
</organism>
<sequence length="221" mass="23762">MQVAESGSEEDDKMDVESEVMVSEPAVAGTAKFDQGEKTPMADSAVSPSNGAASGLPIASQGNSLPHPQVQDADHAPAQVAPRPGAAAPLQVRTDQRSWIPVGQDWRRRPARRAHTIQGEARARGRTVSVRRPDLQASGRLERGASGVLVALSRPPPGVLPPNPDAFIELAFSMKLKDDDIRKQRNKLEAQVNRRTAQTRASPISPATPQTISLPMKRHLT</sequence>
<evidence type="ECO:0000313" key="2">
    <source>
        <dbReference type="EMBL" id="RPD56478.1"/>
    </source>
</evidence>
<evidence type="ECO:0000313" key="3">
    <source>
        <dbReference type="Proteomes" id="UP000313359"/>
    </source>
</evidence>
<dbReference type="EMBL" id="ML122288">
    <property type="protein sequence ID" value="RPD56478.1"/>
    <property type="molecule type" value="Genomic_DNA"/>
</dbReference>
<name>A0A5C2RZQ6_9APHY</name>
<dbReference type="Proteomes" id="UP000313359">
    <property type="component" value="Unassembled WGS sequence"/>
</dbReference>
<dbReference type="OrthoDB" id="159449at2759"/>
<feature type="region of interest" description="Disordered" evidence="1">
    <location>
        <begin position="190"/>
        <end position="221"/>
    </location>
</feature>
<gene>
    <name evidence="2" type="ORF">L227DRAFT_260045</name>
</gene>
<reference evidence="2" key="1">
    <citation type="journal article" date="2018" name="Genome Biol. Evol.">
        <title>Genomics and development of Lentinus tigrinus, a white-rot wood-decaying mushroom with dimorphic fruiting bodies.</title>
        <authorList>
            <person name="Wu B."/>
            <person name="Xu Z."/>
            <person name="Knudson A."/>
            <person name="Carlson A."/>
            <person name="Chen N."/>
            <person name="Kovaka S."/>
            <person name="LaButti K."/>
            <person name="Lipzen A."/>
            <person name="Pennachio C."/>
            <person name="Riley R."/>
            <person name="Schakwitz W."/>
            <person name="Umezawa K."/>
            <person name="Ohm R.A."/>
            <person name="Grigoriev I.V."/>
            <person name="Nagy L.G."/>
            <person name="Gibbons J."/>
            <person name="Hibbett D."/>
        </authorList>
    </citation>
    <scope>NUCLEOTIDE SEQUENCE [LARGE SCALE GENOMIC DNA]</scope>
    <source>
        <strain evidence="2">ALCF2SS1-6</strain>
    </source>
</reference>
<proteinExistence type="predicted"/>
<protein>
    <submittedName>
        <fullName evidence="2">Uncharacterized protein</fullName>
    </submittedName>
</protein>
<evidence type="ECO:0000256" key="1">
    <source>
        <dbReference type="SAM" id="MobiDB-lite"/>
    </source>
</evidence>
<feature type="region of interest" description="Disordered" evidence="1">
    <location>
        <begin position="106"/>
        <end position="129"/>
    </location>
</feature>
<feature type="compositionally biased region" description="Polar residues" evidence="1">
    <location>
        <begin position="193"/>
        <end position="213"/>
    </location>
</feature>
<accession>A0A5C2RZQ6</accession>
<dbReference type="AlphaFoldDB" id="A0A5C2RZQ6"/>